<name>A0A9Q1J048_SYNKA</name>
<accession>A0A9Q1J048</accession>
<dbReference type="PANTHER" id="PTHR11328:SF31">
    <property type="entry name" value="SODIUM-DEPENDENT LYSOPHOSPHATIDYLCHOLINE SYMPORTER 1 ISOFORM X1-RELATED"/>
    <property type="match status" value="1"/>
</dbReference>
<dbReference type="EMBL" id="JAINUF010000005">
    <property type="protein sequence ID" value="KAJ8360916.1"/>
    <property type="molecule type" value="Genomic_DNA"/>
</dbReference>
<evidence type="ECO:0000313" key="3">
    <source>
        <dbReference type="EMBL" id="KAJ8360916.1"/>
    </source>
</evidence>
<evidence type="ECO:0000256" key="2">
    <source>
        <dbReference type="SAM" id="Phobius"/>
    </source>
</evidence>
<dbReference type="AlphaFoldDB" id="A0A9Q1J048"/>
<dbReference type="Proteomes" id="UP001152622">
    <property type="component" value="Chromosome 5"/>
</dbReference>
<evidence type="ECO:0000313" key="4">
    <source>
        <dbReference type="Proteomes" id="UP001152622"/>
    </source>
</evidence>
<dbReference type="PANTHER" id="PTHR11328">
    <property type="entry name" value="MAJOR FACILITATOR SUPERFAMILY DOMAIN-CONTAINING PROTEIN"/>
    <property type="match status" value="1"/>
</dbReference>
<keyword evidence="2" id="KW-1133">Transmembrane helix</keyword>
<dbReference type="GO" id="GO:0015293">
    <property type="term" value="F:symporter activity"/>
    <property type="evidence" value="ECO:0007669"/>
    <property type="project" value="InterPro"/>
</dbReference>
<protein>
    <submittedName>
        <fullName evidence="3">Uncharacterized protein</fullName>
    </submittedName>
</protein>
<sequence length="133" mass="14808">MRQWTQLYQDRSQRGSGSATLGCLSEAQAPNRQDAGNAEDSYVGTMPLNALYASLLLFLVRAWDAITDPLVGYLVSRSARTSIGKLLPWMVFSMPLAVFSYIMLWLTLQGSQISRVELPLAPQHELPVRGLHE</sequence>
<dbReference type="InterPro" id="IPR039672">
    <property type="entry name" value="MFS_2"/>
</dbReference>
<feature type="transmembrane region" description="Helical" evidence="2">
    <location>
        <begin position="50"/>
        <end position="74"/>
    </location>
</feature>
<reference evidence="3" key="1">
    <citation type="journal article" date="2023" name="Science">
        <title>Genome structures resolve the early diversification of teleost fishes.</title>
        <authorList>
            <person name="Parey E."/>
            <person name="Louis A."/>
            <person name="Montfort J."/>
            <person name="Bouchez O."/>
            <person name="Roques C."/>
            <person name="Iampietro C."/>
            <person name="Lluch J."/>
            <person name="Castinel A."/>
            <person name="Donnadieu C."/>
            <person name="Desvignes T."/>
            <person name="Floi Bucao C."/>
            <person name="Jouanno E."/>
            <person name="Wen M."/>
            <person name="Mejri S."/>
            <person name="Dirks R."/>
            <person name="Jansen H."/>
            <person name="Henkel C."/>
            <person name="Chen W.J."/>
            <person name="Zahm M."/>
            <person name="Cabau C."/>
            <person name="Klopp C."/>
            <person name="Thompson A.W."/>
            <person name="Robinson-Rechavi M."/>
            <person name="Braasch I."/>
            <person name="Lecointre G."/>
            <person name="Bobe J."/>
            <person name="Postlethwait J.H."/>
            <person name="Berthelot C."/>
            <person name="Roest Crollius H."/>
            <person name="Guiguen Y."/>
        </authorList>
    </citation>
    <scope>NUCLEOTIDE SEQUENCE</scope>
    <source>
        <strain evidence="3">WJC10195</strain>
    </source>
</reference>
<proteinExistence type="inferred from homology"/>
<feature type="transmembrane region" description="Helical" evidence="2">
    <location>
        <begin position="86"/>
        <end position="108"/>
    </location>
</feature>
<keyword evidence="2" id="KW-0812">Transmembrane</keyword>
<keyword evidence="4" id="KW-1185">Reference proteome</keyword>
<keyword evidence="2" id="KW-0472">Membrane</keyword>
<dbReference type="OrthoDB" id="197206at2759"/>
<dbReference type="GO" id="GO:0008643">
    <property type="term" value="P:carbohydrate transport"/>
    <property type="evidence" value="ECO:0007669"/>
    <property type="project" value="InterPro"/>
</dbReference>
<evidence type="ECO:0000256" key="1">
    <source>
        <dbReference type="ARBA" id="ARBA00008335"/>
    </source>
</evidence>
<dbReference type="Pfam" id="PF13347">
    <property type="entry name" value="MFS_2"/>
    <property type="match status" value="1"/>
</dbReference>
<organism evidence="3 4">
    <name type="scientific">Synaphobranchus kaupii</name>
    <name type="common">Kaup's arrowtooth eel</name>
    <dbReference type="NCBI Taxonomy" id="118154"/>
    <lineage>
        <taxon>Eukaryota</taxon>
        <taxon>Metazoa</taxon>
        <taxon>Chordata</taxon>
        <taxon>Craniata</taxon>
        <taxon>Vertebrata</taxon>
        <taxon>Euteleostomi</taxon>
        <taxon>Actinopterygii</taxon>
        <taxon>Neopterygii</taxon>
        <taxon>Teleostei</taxon>
        <taxon>Anguilliformes</taxon>
        <taxon>Synaphobranchidae</taxon>
        <taxon>Synaphobranchus</taxon>
    </lineage>
</organism>
<dbReference type="GO" id="GO:0005886">
    <property type="term" value="C:plasma membrane"/>
    <property type="evidence" value="ECO:0007669"/>
    <property type="project" value="TreeGrafter"/>
</dbReference>
<comment type="caution">
    <text evidence="3">The sequence shown here is derived from an EMBL/GenBank/DDBJ whole genome shotgun (WGS) entry which is preliminary data.</text>
</comment>
<gene>
    <name evidence="3" type="ORF">SKAU_G00174410</name>
</gene>
<comment type="similarity">
    <text evidence="1">Belongs to the major facilitator superfamily.</text>
</comment>